<dbReference type="Pfam" id="PF00910">
    <property type="entry name" value="RNA_helicase"/>
    <property type="match status" value="1"/>
</dbReference>
<evidence type="ECO:0000256" key="5">
    <source>
        <dbReference type="ARBA" id="ARBA00014531"/>
    </source>
</evidence>
<dbReference type="GO" id="GO:0000166">
    <property type="term" value="F:nucleotide binding"/>
    <property type="evidence" value="ECO:0007669"/>
    <property type="project" value="UniProtKB-KW"/>
</dbReference>
<keyword evidence="14" id="KW-0378">Hydrolase</keyword>
<comment type="cofactor">
    <cofactor evidence="2">
        <name>Mg(2+)</name>
        <dbReference type="ChEBI" id="CHEBI:18420"/>
    </cofactor>
</comment>
<evidence type="ECO:0000256" key="16">
    <source>
        <dbReference type="ARBA" id="ARBA00022840"/>
    </source>
</evidence>
<evidence type="ECO:0000256" key="2">
    <source>
        <dbReference type="ARBA" id="ARBA00001946"/>
    </source>
</evidence>
<evidence type="ECO:0000256" key="17">
    <source>
        <dbReference type="ARBA" id="ARBA00023124"/>
    </source>
</evidence>
<proteinExistence type="inferred from homology"/>
<dbReference type="GO" id="GO:0006260">
    <property type="term" value="P:DNA replication"/>
    <property type="evidence" value="ECO:0007669"/>
    <property type="project" value="UniProtKB-KW"/>
</dbReference>
<keyword evidence="15" id="KW-0347">Helicase</keyword>
<keyword evidence="12" id="KW-0547">Nucleotide-binding</keyword>
<dbReference type="GO" id="GO:0004519">
    <property type="term" value="F:endonuclease activity"/>
    <property type="evidence" value="ECO:0007669"/>
    <property type="project" value="UniProtKB-KW"/>
</dbReference>
<evidence type="ECO:0000256" key="18">
    <source>
        <dbReference type="ARBA" id="ARBA00023125"/>
    </source>
</evidence>
<dbReference type="InterPro" id="IPR027417">
    <property type="entry name" value="P-loop_NTPase"/>
</dbReference>
<comment type="catalytic activity">
    <reaction evidence="22">
        <text>ATP + H2O = ADP + phosphate + H(+)</text>
        <dbReference type="Rhea" id="RHEA:13065"/>
        <dbReference type="ChEBI" id="CHEBI:15377"/>
        <dbReference type="ChEBI" id="CHEBI:15378"/>
        <dbReference type="ChEBI" id="CHEBI:30616"/>
        <dbReference type="ChEBI" id="CHEBI:43474"/>
        <dbReference type="ChEBI" id="CHEBI:456216"/>
    </reaction>
</comment>
<keyword evidence="16" id="KW-0067">ATP-binding</keyword>
<dbReference type="GO" id="GO:0003723">
    <property type="term" value="F:RNA binding"/>
    <property type="evidence" value="ECO:0007669"/>
    <property type="project" value="InterPro"/>
</dbReference>
<comment type="similarity">
    <text evidence="4">Belongs to the nanoviruses/circoviruses replication-associated protein family.</text>
</comment>
<keyword evidence="10" id="KW-0540">Nuclease</keyword>
<keyword evidence="6" id="KW-1048">Host nucleus</keyword>
<evidence type="ECO:0000256" key="14">
    <source>
        <dbReference type="ARBA" id="ARBA00022801"/>
    </source>
</evidence>
<reference evidence="24 25" key="1">
    <citation type="submission" date="2019-10" db="EMBL/GenBank/DDBJ databases">
        <title>Florida's Freshwater Springs.</title>
        <authorList>
            <person name="Malki K."/>
            <person name="Breitbart M."/>
        </authorList>
    </citation>
    <scope>NUCLEOTIDE SEQUENCE [LARGE SCALE GENOMIC DNA]</scope>
    <source>
        <strain evidence="24">Ctf7a5</strain>
    </source>
</reference>
<dbReference type="GO" id="GO:0046872">
    <property type="term" value="F:metal ion binding"/>
    <property type="evidence" value="ECO:0007669"/>
    <property type="project" value="UniProtKB-KW"/>
</dbReference>
<evidence type="ECO:0000256" key="13">
    <source>
        <dbReference type="ARBA" id="ARBA00022759"/>
    </source>
</evidence>
<evidence type="ECO:0000256" key="1">
    <source>
        <dbReference type="ARBA" id="ARBA00001936"/>
    </source>
</evidence>
<evidence type="ECO:0000313" key="24">
    <source>
        <dbReference type="EMBL" id="QGH72926.1"/>
    </source>
</evidence>
<evidence type="ECO:0000256" key="9">
    <source>
        <dbReference type="ARBA" id="ARBA00022705"/>
    </source>
</evidence>
<keyword evidence="25" id="KW-1185">Reference proteome</keyword>
<feature type="domain" description="CRESS-DNA virus Rep endonuclease" evidence="23">
    <location>
        <begin position="3"/>
        <end position="98"/>
    </location>
</feature>
<keyword evidence="11" id="KW-0479">Metal-binding</keyword>
<evidence type="ECO:0000259" key="23">
    <source>
        <dbReference type="PROSITE" id="PS52020"/>
    </source>
</evidence>
<comment type="cofactor">
    <cofactor evidence="1">
        <name>Mn(2+)</name>
        <dbReference type="ChEBI" id="CHEBI:29035"/>
    </cofactor>
</comment>
<keyword evidence="8" id="KW-0548">Nucleotidyltransferase</keyword>
<dbReference type="GO" id="GO:0016779">
    <property type="term" value="F:nucleotidyltransferase activity"/>
    <property type="evidence" value="ECO:0007669"/>
    <property type="project" value="UniProtKB-KW"/>
</dbReference>
<keyword evidence="7" id="KW-0808">Transferase</keyword>
<keyword evidence="13" id="KW-0255">Endonuclease</keyword>
<comment type="subcellular location">
    <subcellularLocation>
        <location evidence="3">Host nucleus</location>
    </subcellularLocation>
</comment>
<dbReference type="GO" id="GO:0003677">
    <property type="term" value="F:DNA binding"/>
    <property type="evidence" value="ECO:0007669"/>
    <property type="project" value="UniProtKB-KW"/>
</dbReference>
<name>A0A5Q2WA66_9VIRU</name>
<evidence type="ECO:0000256" key="19">
    <source>
        <dbReference type="ARBA" id="ARBA00023268"/>
    </source>
</evidence>
<evidence type="ECO:0000256" key="7">
    <source>
        <dbReference type="ARBA" id="ARBA00022679"/>
    </source>
</evidence>
<evidence type="ECO:0000256" key="21">
    <source>
        <dbReference type="ARBA" id="ARBA00032243"/>
    </source>
</evidence>
<dbReference type="InterPro" id="IPR049912">
    <property type="entry name" value="CRESS_DNA_REP"/>
</dbReference>
<evidence type="ECO:0000256" key="12">
    <source>
        <dbReference type="ARBA" id="ARBA00022741"/>
    </source>
</evidence>
<keyword evidence="9" id="KW-0235">DNA replication</keyword>
<evidence type="ECO:0000256" key="11">
    <source>
        <dbReference type="ARBA" id="ARBA00022723"/>
    </source>
</evidence>
<keyword evidence="19" id="KW-0511">Multifunctional enzyme</keyword>
<evidence type="ECO:0000256" key="3">
    <source>
        <dbReference type="ARBA" id="ARBA00004147"/>
    </source>
</evidence>
<dbReference type="Proteomes" id="UP000501848">
    <property type="component" value="Segment"/>
</dbReference>
<dbReference type="EMBL" id="MN582084">
    <property type="protein sequence ID" value="QGH72926.1"/>
    <property type="molecule type" value="Genomic_DNA"/>
</dbReference>
<keyword evidence="17" id="KW-0190">Covalent protein-DNA linkage</keyword>
<dbReference type="GO" id="GO:0016787">
    <property type="term" value="F:hydrolase activity"/>
    <property type="evidence" value="ECO:0007669"/>
    <property type="project" value="UniProtKB-KW"/>
</dbReference>
<dbReference type="SUPFAM" id="SSF52540">
    <property type="entry name" value="P-loop containing nucleoside triphosphate hydrolases"/>
    <property type="match status" value="1"/>
</dbReference>
<protein>
    <recommendedName>
        <fullName evidence="5">Replication-associated protein</fullName>
    </recommendedName>
    <alternativeName>
        <fullName evidence="20">ATP-dependent helicase Rep</fullName>
    </alternativeName>
    <alternativeName>
        <fullName evidence="21">RepP</fullName>
    </alternativeName>
</protein>
<evidence type="ECO:0000256" key="20">
    <source>
        <dbReference type="ARBA" id="ARBA00030754"/>
    </source>
</evidence>
<evidence type="ECO:0000256" key="10">
    <source>
        <dbReference type="ARBA" id="ARBA00022722"/>
    </source>
</evidence>
<evidence type="ECO:0000256" key="22">
    <source>
        <dbReference type="ARBA" id="ARBA00049360"/>
    </source>
</evidence>
<dbReference type="Gene3D" id="3.40.50.300">
    <property type="entry name" value="P-loop containing nucleotide triphosphate hydrolases"/>
    <property type="match status" value="1"/>
</dbReference>
<sequence length="268" mass="31054">MPAPQAIYWLCTIPHYAYTPYVPRGIEYVKGQLERGAETGYLHWQLLVVLSKRGTLRTMRTLLGDEGHYEMSRSAAADEYVWKEDTRVEGTQFELGAKPIRRNKKCDWERVWLLAKSGEFEAIPENVRVQHYRTLRAIRSDYAKSVGMERTCFVFWGATGLGKSLRAWNEAGVDAYPKDPRTKWWDGYNGQPNVVIDEFRGAIDVSHMLRWLDRYPVLVEVKGSSVPLIASKIWITSNLDPRLWYPELDEDTKNALLRRLNITHFSSL</sequence>
<evidence type="ECO:0000313" key="25">
    <source>
        <dbReference type="Proteomes" id="UP000501848"/>
    </source>
</evidence>
<dbReference type="Gene3D" id="3.40.1310.20">
    <property type="match status" value="1"/>
</dbReference>
<dbReference type="InterPro" id="IPR000605">
    <property type="entry name" value="Helicase_SF3_ssDNA/RNA_vir"/>
</dbReference>
<accession>A0A5Q2WA66</accession>
<dbReference type="GO" id="GO:0003724">
    <property type="term" value="F:RNA helicase activity"/>
    <property type="evidence" value="ECO:0007669"/>
    <property type="project" value="InterPro"/>
</dbReference>
<evidence type="ECO:0000256" key="4">
    <source>
        <dbReference type="ARBA" id="ARBA00008545"/>
    </source>
</evidence>
<evidence type="ECO:0000256" key="6">
    <source>
        <dbReference type="ARBA" id="ARBA00022562"/>
    </source>
</evidence>
<dbReference type="PROSITE" id="PS52020">
    <property type="entry name" value="CRESS_DNA_REP"/>
    <property type="match status" value="1"/>
</dbReference>
<organism evidence="24 25">
    <name type="scientific">CRESS virus sp. ctf7a5</name>
    <dbReference type="NCBI Taxonomy" id="2656684"/>
    <lineage>
        <taxon>Viruses</taxon>
        <taxon>Monodnaviria</taxon>
        <taxon>Shotokuvirae</taxon>
        <taxon>Cressdnaviricota</taxon>
        <taxon>Arfiviricetes</taxon>
        <taxon>Saturnivirales</taxon>
        <taxon>Kanorauviridae</taxon>
        <taxon>Ninurtavirus</taxon>
        <taxon>Ninurtavirus jaringis</taxon>
    </lineage>
</organism>
<evidence type="ECO:0000256" key="8">
    <source>
        <dbReference type="ARBA" id="ARBA00022695"/>
    </source>
</evidence>
<evidence type="ECO:0000256" key="15">
    <source>
        <dbReference type="ARBA" id="ARBA00022806"/>
    </source>
</evidence>
<keyword evidence="18" id="KW-0238">DNA-binding</keyword>
<dbReference type="GO" id="GO:0042025">
    <property type="term" value="C:host cell nucleus"/>
    <property type="evidence" value="ECO:0007669"/>
    <property type="project" value="UniProtKB-SubCell"/>
</dbReference>